<dbReference type="EMBL" id="PEZL01000018">
    <property type="protein sequence ID" value="PIS13518.1"/>
    <property type="molecule type" value="Genomic_DNA"/>
</dbReference>
<comment type="subunit">
    <text evidence="3">Heptamer of 7 subunits arranged in a ring. Interacts with the chaperonin GroEL.</text>
</comment>
<dbReference type="GO" id="GO:0005524">
    <property type="term" value="F:ATP binding"/>
    <property type="evidence" value="ECO:0007669"/>
    <property type="project" value="InterPro"/>
</dbReference>
<comment type="subcellular location">
    <subcellularLocation>
        <location evidence="3">Cytoplasm</location>
    </subcellularLocation>
</comment>
<dbReference type="GO" id="GO:0046872">
    <property type="term" value="F:metal ion binding"/>
    <property type="evidence" value="ECO:0007669"/>
    <property type="project" value="TreeGrafter"/>
</dbReference>
<dbReference type="HAMAP" id="MF_00580">
    <property type="entry name" value="CH10"/>
    <property type="match status" value="1"/>
</dbReference>
<dbReference type="GO" id="GO:0051087">
    <property type="term" value="F:protein-folding chaperone binding"/>
    <property type="evidence" value="ECO:0007669"/>
    <property type="project" value="TreeGrafter"/>
</dbReference>
<evidence type="ECO:0000256" key="1">
    <source>
        <dbReference type="ARBA" id="ARBA00006975"/>
    </source>
</evidence>
<dbReference type="PRINTS" id="PR00297">
    <property type="entry name" value="CHAPERONIN10"/>
</dbReference>
<comment type="function">
    <text evidence="3 4">Together with the chaperonin GroEL, plays an essential role in assisting protein folding. The GroEL-GroES system forms a nano-cage that allows encapsulation of the non-native substrate proteins and provides a physical environment optimized to promote and accelerate protein folding. GroES binds to the apical surface of the GroEL ring, thereby capping the opening of the GroEL channel.</text>
</comment>
<sequence length="103" mass="11409">MVKKLNIIPTGDRVLVEALSEEERMQKTKSGIVLPDTADKEKVDRGRVVAVGPGKITENGRKISPVVKKGQIVIFPEFSAEKIKVDDKEYYVVSESNILAVIE</sequence>
<dbReference type="PANTHER" id="PTHR10772">
    <property type="entry name" value="10 KDA HEAT SHOCK PROTEIN"/>
    <property type="match status" value="1"/>
</dbReference>
<dbReference type="Gene3D" id="2.30.33.40">
    <property type="entry name" value="GroES chaperonin"/>
    <property type="match status" value="1"/>
</dbReference>
<evidence type="ECO:0000256" key="4">
    <source>
        <dbReference type="RuleBase" id="RU000535"/>
    </source>
</evidence>
<keyword evidence="2 3" id="KW-0143">Chaperone</keyword>
<accession>A0A2H0WNH2</accession>
<evidence type="ECO:0000313" key="6">
    <source>
        <dbReference type="Proteomes" id="UP000230353"/>
    </source>
</evidence>
<dbReference type="SMART" id="SM00883">
    <property type="entry name" value="Cpn10"/>
    <property type="match status" value="1"/>
</dbReference>
<evidence type="ECO:0000313" key="5">
    <source>
        <dbReference type="EMBL" id="PIS13518.1"/>
    </source>
</evidence>
<dbReference type="FunFam" id="2.30.33.40:FF:000001">
    <property type="entry name" value="10 kDa chaperonin"/>
    <property type="match status" value="1"/>
</dbReference>
<keyword evidence="3" id="KW-0963">Cytoplasm</keyword>
<evidence type="ECO:0000256" key="2">
    <source>
        <dbReference type="ARBA" id="ARBA00023186"/>
    </source>
</evidence>
<evidence type="ECO:0000256" key="3">
    <source>
        <dbReference type="HAMAP-Rule" id="MF_00580"/>
    </source>
</evidence>
<comment type="caution">
    <text evidence="5">The sequence shown here is derived from an EMBL/GenBank/DDBJ whole genome shotgun (WGS) entry which is preliminary data.</text>
</comment>
<comment type="similarity">
    <text evidence="1 3 4">Belongs to the GroES chaperonin family.</text>
</comment>
<dbReference type="AlphaFoldDB" id="A0A2H0WNH2"/>
<dbReference type="GO" id="GO:0044183">
    <property type="term" value="F:protein folding chaperone"/>
    <property type="evidence" value="ECO:0007669"/>
    <property type="project" value="InterPro"/>
</dbReference>
<reference evidence="6" key="1">
    <citation type="submission" date="2017-09" db="EMBL/GenBank/DDBJ databases">
        <title>Depth-based differentiation of microbial function through sediment-hosted aquifers and enrichment of novel symbionts in the deep terrestrial subsurface.</title>
        <authorList>
            <person name="Probst A.J."/>
            <person name="Ladd B."/>
            <person name="Jarett J.K."/>
            <person name="Geller-Mcgrath D.E."/>
            <person name="Sieber C.M.K."/>
            <person name="Emerson J.B."/>
            <person name="Anantharaman K."/>
            <person name="Thomas B.C."/>
            <person name="Malmstrom R."/>
            <person name="Stieglmeier M."/>
            <person name="Klingl A."/>
            <person name="Woyke T."/>
            <person name="Ryan C.M."/>
            <person name="Banfield J.F."/>
        </authorList>
    </citation>
    <scope>NUCLEOTIDE SEQUENCE [LARGE SCALE GENOMIC DNA]</scope>
</reference>
<gene>
    <name evidence="3" type="primary">groES</name>
    <name evidence="3" type="synonym">groS</name>
    <name evidence="5" type="ORF">COT67_01275</name>
</gene>
<dbReference type="GO" id="GO:0051082">
    <property type="term" value="F:unfolded protein binding"/>
    <property type="evidence" value="ECO:0007669"/>
    <property type="project" value="TreeGrafter"/>
</dbReference>
<dbReference type="InterPro" id="IPR037124">
    <property type="entry name" value="Chaperonin_GroES_sf"/>
</dbReference>
<dbReference type="Proteomes" id="UP000230353">
    <property type="component" value="Unassembled WGS sequence"/>
</dbReference>
<protein>
    <recommendedName>
        <fullName evidence="3">Co-chaperonin GroES</fullName>
    </recommendedName>
    <alternativeName>
        <fullName evidence="3">10 kDa chaperonin</fullName>
    </alternativeName>
    <alternativeName>
        <fullName evidence="3">Chaperonin-10</fullName>
        <shortName evidence="3">Cpn10</shortName>
    </alternativeName>
</protein>
<dbReference type="InterPro" id="IPR020818">
    <property type="entry name" value="Chaperonin_GroES"/>
</dbReference>
<dbReference type="SUPFAM" id="SSF50129">
    <property type="entry name" value="GroES-like"/>
    <property type="match status" value="1"/>
</dbReference>
<name>A0A2H0WNH2_9BACT</name>
<proteinExistence type="inferred from homology"/>
<dbReference type="InterPro" id="IPR011032">
    <property type="entry name" value="GroES-like_sf"/>
</dbReference>
<organism evidence="5 6">
    <name type="scientific">Candidatus Tagabacteria bacterium CG09_land_8_20_14_0_10_41_14</name>
    <dbReference type="NCBI Taxonomy" id="1975021"/>
    <lineage>
        <taxon>Bacteria</taxon>
        <taxon>Candidatus Tagaibacteriota</taxon>
    </lineage>
</organism>
<dbReference type="GO" id="GO:0005737">
    <property type="term" value="C:cytoplasm"/>
    <property type="evidence" value="ECO:0007669"/>
    <property type="project" value="UniProtKB-SubCell"/>
</dbReference>
<dbReference type="Pfam" id="PF00166">
    <property type="entry name" value="Cpn10"/>
    <property type="match status" value="1"/>
</dbReference>
<dbReference type="PANTHER" id="PTHR10772:SF58">
    <property type="entry name" value="CO-CHAPERONIN GROES"/>
    <property type="match status" value="1"/>
</dbReference>
<dbReference type="CDD" id="cd00320">
    <property type="entry name" value="cpn10"/>
    <property type="match status" value="1"/>
</dbReference>